<protein>
    <submittedName>
        <fullName evidence="2">Uncharacterized protein</fullName>
    </submittedName>
</protein>
<feature type="compositionally biased region" description="Acidic residues" evidence="1">
    <location>
        <begin position="54"/>
        <end position="70"/>
    </location>
</feature>
<sequence length="70" mass="7915">EKLPNGIHVIVQPKGWMDGEGVKVWLDKVWSKRPGGLLWDHNDDDDISSRDDSELGDESNSDDFSGFEDE</sequence>
<evidence type="ECO:0000256" key="1">
    <source>
        <dbReference type="SAM" id="MobiDB-lite"/>
    </source>
</evidence>
<accession>A0A8J5K673</accession>
<gene>
    <name evidence="2" type="ORF">Hamer_G002466</name>
</gene>
<organism evidence="2 3">
    <name type="scientific">Homarus americanus</name>
    <name type="common">American lobster</name>
    <dbReference type="NCBI Taxonomy" id="6706"/>
    <lineage>
        <taxon>Eukaryota</taxon>
        <taxon>Metazoa</taxon>
        <taxon>Ecdysozoa</taxon>
        <taxon>Arthropoda</taxon>
        <taxon>Crustacea</taxon>
        <taxon>Multicrustacea</taxon>
        <taxon>Malacostraca</taxon>
        <taxon>Eumalacostraca</taxon>
        <taxon>Eucarida</taxon>
        <taxon>Decapoda</taxon>
        <taxon>Pleocyemata</taxon>
        <taxon>Astacidea</taxon>
        <taxon>Nephropoidea</taxon>
        <taxon>Nephropidae</taxon>
        <taxon>Homarus</taxon>
    </lineage>
</organism>
<keyword evidence="3" id="KW-1185">Reference proteome</keyword>
<reference evidence="2" key="1">
    <citation type="journal article" date="2021" name="Sci. Adv.">
        <title>The American lobster genome reveals insights on longevity, neural, and immune adaptations.</title>
        <authorList>
            <person name="Polinski J.M."/>
            <person name="Zimin A.V."/>
            <person name="Clark K.F."/>
            <person name="Kohn A.B."/>
            <person name="Sadowski N."/>
            <person name="Timp W."/>
            <person name="Ptitsyn A."/>
            <person name="Khanna P."/>
            <person name="Romanova D.Y."/>
            <person name="Williams P."/>
            <person name="Greenwood S.J."/>
            <person name="Moroz L.L."/>
            <person name="Walt D.R."/>
            <person name="Bodnar A.G."/>
        </authorList>
    </citation>
    <scope>NUCLEOTIDE SEQUENCE</scope>
    <source>
        <strain evidence="2">GMGI-L3</strain>
    </source>
</reference>
<evidence type="ECO:0000313" key="2">
    <source>
        <dbReference type="EMBL" id="KAG7168423.1"/>
    </source>
</evidence>
<feature type="non-terminal residue" evidence="2">
    <location>
        <position position="1"/>
    </location>
</feature>
<dbReference type="EMBL" id="JAHLQT010020073">
    <property type="protein sequence ID" value="KAG7168423.1"/>
    <property type="molecule type" value="Genomic_DNA"/>
</dbReference>
<dbReference type="Proteomes" id="UP000747542">
    <property type="component" value="Unassembled WGS sequence"/>
</dbReference>
<dbReference type="AlphaFoldDB" id="A0A8J5K673"/>
<proteinExistence type="predicted"/>
<comment type="caution">
    <text evidence="2">The sequence shown here is derived from an EMBL/GenBank/DDBJ whole genome shotgun (WGS) entry which is preliminary data.</text>
</comment>
<name>A0A8J5K673_HOMAM</name>
<evidence type="ECO:0000313" key="3">
    <source>
        <dbReference type="Proteomes" id="UP000747542"/>
    </source>
</evidence>
<feature type="region of interest" description="Disordered" evidence="1">
    <location>
        <begin position="34"/>
        <end position="70"/>
    </location>
</feature>